<dbReference type="InParanoid" id="A0A7M7R1S2"/>
<protein>
    <recommendedName>
        <fullName evidence="4">C-type lectin domain-containing protein</fullName>
    </recommendedName>
</protein>
<feature type="transmembrane region" description="Helical" evidence="1">
    <location>
        <begin position="7"/>
        <end position="24"/>
    </location>
</feature>
<evidence type="ECO:0000313" key="2">
    <source>
        <dbReference type="EnsemblMetazoa" id="XP_032456100"/>
    </source>
</evidence>
<dbReference type="EnsemblMetazoa" id="XM_032600209">
    <property type="protein sequence ID" value="XP_032456100"/>
    <property type="gene ID" value="LOC103317828"/>
</dbReference>
<keyword evidence="3" id="KW-1185">Reference proteome</keyword>
<reference evidence="2" key="1">
    <citation type="submission" date="2021-01" db="UniProtKB">
        <authorList>
            <consortium name="EnsemblMetazoa"/>
        </authorList>
    </citation>
    <scope>IDENTIFICATION</scope>
</reference>
<dbReference type="InterPro" id="IPR016187">
    <property type="entry name" value="CTDL_fold"/>
</dbReference>
<evidence type="ECO:0008006" key="4">
    <source>
        <dbReference type="Google" id="ProtNLM"/>
    </source>
</evidence>
<keyword evidence="1" id="KW-1133">Transmembrane helix</keyword>
<dbReference type="Proteomes" id="UP000002358">
    <property type="component" value="Chromosome 5"/>
</dbReference>
<dbReference type="KEGG" id="nvi:103317828"/>
<dbReference type="GeneID" id="103317828"/>
<evidence type="ECO:0000313" key="3">
    <source>
        <dbReference type="Proteomes" id="UP000002358"/>
    </source>
</evidence>
<dbReference type="Gene3D" id="3.10.100.10">
    <property type="entry name" value="Mannose-Binding Protein A, subunit A"/>
    <property type="match status" value="1"/>
</dbReference>
<keyword evidence="1" id="KW-0812">Transmembrane</keyword>
<dbReference type="AlphaFoldDB" id="A0A7M7R1S2"/>
<organism evidence="2 3">
    <name type="scientific">Nasonia vitripennis</name>
    <name type="common">Parasitic wasp</name>
    <dbReference type="NCBI Taxonomy" id="7425"/>
    <lineage>
        <taxon>Eukaryota</taxon>
        <taxon>Metazoa</taxon>
        <taxon>Ecdysozoa</taxon>
        <taxon>Arthropoda</taxon>
        <taxon>Hexapoda</taxon>
        <taxon>Insecta</taxon>
        <taxon>Pterygota</taxon>
        <taxon>Neoptera</taxon>
        <taxon>Endopterygota</taxon>
        <taxon>Hymenoptera</taxon>
        <taxon>Apocrita</taxon>
        <taxon>Proctotrupomorpha</taxon>
        <taxon>Chalcidoidea</taxon>
        <taxon>Pteromalidae</taxon>
        <taxon>Pteromalinae</taxon>
        <taxon>Nasonia</taxon>
    </lineage>
</organism>
<dbReference type="CDD" id="cd00037">
    <property type="entry name" value="CLECT"/>
    <property type="match status" value="1"/>
</dbReference>
<keyword evidence="1" id="KW-0472">Membrane</keyword>
<dbReference type="RefSeq" id="XP_032456100.1">
    <property type="nucleotide sequence ID" value="XM_032600209.1"/>
</dbReference>
<dbReference type="SUPFAM" id="SSF56436">
    <property type="entry name" value="C-type lectin-like"/>
    <property type="match status" value="1"/>
</dbReference>
<sequence length="183" mass="20559">MIRPCNYGAIIYSICFVLVISSAVDHSGEADDLKKVLSELEKVSSLLQSVNSINDRLINNLRVNATRYLRSNSPELLRKRGYTCTSGIGWHKLYLANLTWNEARKACRRDDAHLAVLNSPNEAKVYTRESIPINLAKRARDLSRDTLIAREIAGAAVHLKKEIFSRLLLITGTEKLAAWKLPV</sequence>
<proteinExistence type="predicted"/>
<dbReference type="InterPro" id="IPR016186">
    <property type="entry name" value="C-type_lectin-like/link_sf"/>
</dbReference>
<evidence type="ECO:0000256" key="1">
    <source>
        <dbReference type="SAM" id="Phobius"/>
    </source>
</evidence>
<name>A0A7M7R1S2_NASVI</name>
<accession>A0A7M7R1S2</accession>